<evidence type="ECO:0000256" key="6">
    <source>
        <dbReference type="SAM" id="Phobius"/>
    </source>
</evidence>
<feature type="transmembrane region" description="Helical" evidence="6">
    <location>
        <begin position="171"/>
        <end position="193"/>
    </location>
</feature>
<keyword evidence="4 6" id="KW-1133">Transmembrane helix</keyword>
<name>A0A2J6RU33_HYAVF</name>
<gene>
    <name evidence="8" type="ORF">L207DRAFT_456191</name>
</gene>
<comment type="subcellular location">
    <subcellularLocation>
        <location evidence="1">Membrane</location>
        <topology evidence="1">Multi-pass membrane protein</topology>
    </subcellularLocation>
</comment>
<dbReference type="PROSITE" id="PS50850">
    <property type="entry name" value="MFS"/>
    <property type="match status" value="1"/>
</dbReference>
<keyword evidence="9" id="KW-1185">Reference proteome</keyword>
<dbReference type="GO" id="GO:0016020">
    <property type="term" value="C:membrane"/>
    <property type="evidence" value="ECO:0007669"/>
    <property type="project" value="UniProtKB-SubCell"/>
</dbReference>
<dbReference type="Proteomes" id="UP000235786">
    <property type="component" value="Unassembled WGS sequence"/>
</dbReference>
<dbReference type="Gene3D" id="1.20.1250.20">
    <property type="entry name" value="MFS general substrate transporter like domains"/>
    <property type="match status" value="2"/>
</dbReference>
<evidence type="ECO:0000313" key="9">
    <source>
        <dbReference type="Proteomes" id="UP000235786"/>
    </source>
</evidence>
<evidence type="ECO:0000259" key="7">
    <source>
        <dbReference type="PROSITE" id="PS50850"/>
    </source>
</evidence>
<dbReference type="PANTHER" id="PTHR43791:SF47">
    <property type="entry name" value="MAJOR FACILITATOR SUPERFAMILY (MFS) PROFILE DOMAIN-CONTAINING PROTEIN-RELATED"/>
    <property type="match status" value="1"/>
</dbReference>
<organism evidence="8 9">
    <name type="scientific">Hyaloscypha variabilis (strain UAMH 11265 / GT02V1 / F)</name>
    <name type="common">Meliniomyces variabilis</name>
    <dbReference type="NCBI Taxonomy" id="1149755"/>
    <lineage>
        <taxon>Eukaryota</taxon>
        <taxon>Fungi</taxon>
        <taxon>Dikarya</taxon>
        <taxon>Ascomycota</taxon>
        <taxon>Pezizomycotina</taxon>
        <taxon>Leotiomycetes</taxon>
        <taxon>Helotiales</taxon>
        <taxon>Hyaloscyphaceae</taxon>
        <taxon>Hyaloscypha</taxon>
        <taxon>Hyaloscypha variabilis</taxon>
    </lineage>
</organism>
<evidence type="ECO:0000256" key="1">
    <source>
        <dbReference type="ARBA" id="ARBA00004141"/>
    </source>
</evidence>
<feature type="transmembrane region" description="Helical" evidence="6">
    <location>
        <begin position="402"/>
        <end position="423"/>
    </location>
</feature>
<dbReference type="FunFam" id="1.20.1250.20:FF:000511">
    <property type="entry name" value="MFS general substrate transporter"/>
    <property type="match status" value="1"/>
</dbReference>
<dbReference type="InterPro" id="IPR011701">
    <property type="entry name" value="MFS"/>
</dbReference>
<evidence type="ECO:0000256" key="4">
    <source>
        <dbReference type="ARBA" id="ARBA00022989"/>
    </source>
</evidence>
<feature type="transmembrane region" description="Helical" evidence="6">
    <location>
        <begin position="368"/>
        <end position="390"/>
    </location>
</feature>
<feature type="domain" description="Major facilitator superfamily (MFS) profile" evidence="7">
    <location>
        <begin position="45"/>
        <end position="458"/>
    </location>
</feature>
<dbReference type="InterPro" id="IPR036259">
    <property type="entry name" value="MFS_trans_sf"/>
</dbReference>
<keyword evidence="2" id="KW-0813">Transport</keyword>
<sequence length="476" mass="52373">MSFGEEKRDAEHVNQTTGDAPVEASIQEYTPAEAKKIIHRVDRRLVTVLGLLYMCSLMDRTNVGIAKIAGMTTDLNLVGARYNVIVLVFFIPYVLFQPPATVLIRKIGPRLFLSAITILWGVSMIGFGFVQRWDQMLGLRVILGAFEAGYFPGCAYLLSTWYTRYELQKRNAVFFLIGSMANGLSGILAYGLIQMGNLGHLSGWRWIFVVEGLITIVFGVLGALLIVDFPEESSTSFHFINARESDFIVSRIAADRDDATPTPFALSSYLSNGLDPKIWAFALLALGGATNTYAIAFFLPEILHNSLNFSLLQTQCLTAPPYVAAALVMYLSAVFADRHHIRGPIIICNACLGLIGLPLLGFLKDSRIRYFGVFLATISANANVPATITYQANNIRGQWKRAFCSASLIGAAGIGGIIGSTVFRDQDAPRYRLGIFVTMGMNALIVVVVLMLMWRFSVVNRRGGVLEGKEGFKYTL</sequence>
<evidence type="ECO:0000256" key="2">
    <source>
        <dbReference type="ARBA" id="ARBA00022448"/>
    </source>
</evidence>
<dbReference type="AlphaFoldDB" id="A0A2J6RU33"/>
<evidence type="ECO:0000256" key="3">
    <source>
        <dbReference type="ARBA" id="ARBA00022692"/>
    </source>
</evidence>
<feature type="transmembrane region" description="Helical" evidence="6">
    <location>
        <begin position="82"/>
        <end position="104"/>
    </location>
</feature>
<feature type="transmembrane region" description="Helical" evidence="6">
    <location>
        <begin position="137"/>
        <end position="159"/>
    </location>
</feature>
<feature type="transmembrane region" description="Helical" evidence="6">
    <location>
        <begin position="343"/>
        <end position="362"/>
    </location>
</feature>
<dbReference type="SUPFAM" id="SSF103473">
    <property type="entry name" value="MFS general substrate transporter"/>
    <property type="match status" value="1"/>
</dbReference>
<keyword evidence="5 6" id="KW-0472">Membrane</keyword>
<evidence type="ECO:0000313" key="8">
    <source>
        <dbReference type="EMBL" id="PMD42028.1"/>
    </source>
</evidence>
<feature type="transmembrane region" description="Helical" evidence="6">
    <location>
        <begin position="205"/>
        <end position="227"/>
    </location>
</feature>
<dbReference type="PANTHER" id="PTHR43791">
    <property type="entry name" value="PERMEASE-RELATED"/>
    <property type="match status" value="1"/>
</dbReference>
<reference evidence="8 9" key="1">
    <citation type="submission" date="2016-04" db="EMBL/GenBank/DDBJ databases">
        <title>A degradative enzymes factory behind the ericoid mycorrhizal symbiosis.</title>
        <authorList>
            <consortium name="DOE Joint Genome Institute"/>
            <person name="Martino E."/>
            <person name="Morin E."/>
            <person name="Grelet G."/>
            <person name="Kuo A."/>
            <person name="Kohler A."/>
            <person name="Daghino S."/>
            <person name="Barry K."/>
            <person name="Choi C."/>
            <person name="Cichocki N."/>
            <person name="Clum A."/>
            <person name="Copeland A."/>
            <person name="Hainaut M."/>
            <person name="Haridas S."/>
            <person name="Labutti K."/>
            <person name="Lindquist E."/>
            <person name="Lipzen A."/>
            <person name="Khouja H.-R."/>
            <person name="Murat C."/>
            <person name="Ohm R."/>
            <person name="Olson A."/>
            <person name="Spatafora J."/>
            <person name="Veneault-Fourrey C."/>
            <person name="Henrissat B."/>
            <person name="Grigoriev I."/>
            <person name="Martin F."/>
            <person name="Perotto S."/>
        </authorList>
    </citation>
    <scope>NUCLEOTIDE SEQUENCE [LARGE SCALE GENOMIC DNA]</scope>
    <source>
        <strain evidence="8 9">F</strain>
    </source>
</reference>
<dbReference type="EMBL" id="KZ613943">
    <property type="protein sequence ID" value="PMD42028.1"/>
    <property type="molecule type" value="Genomic_DNA"/>
</dbReference>
<feature type="transmembrane region" description="Helical" evidence="6">
    <location>
        <begin position="435"/>
        <end position="454"/>
    </location>
</feature>
<dbReference type="FunFam" id="1.20.1250.20:FF:000013">
    <property type="entry name" value="MFS general substrate transporter"/>
    <property type="match status" value="1"/>
</dbReference>
<dbReference type="Pfam" id="PF07690">
    <property type="entry name" value="MFS_1"/>
    <property type="match status" value="1"/>
</dbReference>
<dbReference type="InterPro" id="IPR020846">
    <property type="entry name" value="MFS_dom"/>
</dbReference>
<dbReference type="GO" id="GO:0022857">
    <property type="term" value="F:transmembrane transporter activity"/>
    <property type="evidence" value="ECO:0007669"/>
    <property type="project" value="InterPro"/>
</dbReference>
<protein>
    <submittedName>
        <fullName evidence="8">Phthalate transporter</fullName>
    </submittedName>
</protein>
<evidence type="ECO:0000256" key="5">
    <source>
        <dbReference type="ARBA" id="ARBA00023136"/>
    </source>
</evidence>
<feature type="transmembrane region" description="Helical" evidence="6">
    <location>
        <begin position="111"/>
        <end position="131"/>
    </location>
</feature>
<feature type="transmembrane region" description="Helical" evidence="6">
    <location>
        <begin position="319"/>
        <end position="336"/>
    </location>
</feature>
<proteinExistence type="predicted"/>
<feature type="transmembrane region" description="Helical" evidence="6">
    <location>
        <begin position="278"/>
        <end position="299"/>
    </location>
</feature>
<dbReference type="OrthoDB" id="3639251at2759"/>
<accession>A0A2J6RU33</accession>
<keyword evidence="3 6" id="KW-0812">Transmembrane</keyword>